<sequence>MIQYPKELPSPLREGYGFTPVSPLLRTKTQTGRAIQRRKYSSVPTEAAVSWVFNSSEAQLFESWFEEVLISGSKWFECELRTPQGLMPYRARFIDIYSGPKLFGVDHWRFTADFELFERPILLGGWAVYAPEFIAGMNIFDIAMNFDWPEFQEHQQPLLTESGQQLLTEAGEVILV</sequence>
<dbReference type="AlphaFoldDB" id="A0AB34C5Q6"/>
<gene>
    <name evidence="1" type="ORF">F2A38_15755</name>
</gene>
<dbReference type="RefSeq" id="WP_150051510.1">
    <property type="nucleotide sequence ID" value="NZ_VWPC01000012.1"/>
</dbReference>
<accession>A0AB34C5Q6</accession>
<reference evidence="1 2" key="1">
    <citation type="submission" date="2019-09" db="EMBL/GenBank/DDBJ databases">
        <authorList>
            <person name="Vacheron J."/>
            <person name="Dubost A."/>
            <person name="Prigent-Combaret C."/>
            <person name="Muller D."/>
        </authorList>
    </citation>
    <scope>NUCLEOTIDE SEQUENCE [LARGE SCALE GENOMIC DNA]</scope>
    <source>
        <strain evidence="1 2">JV497</strain>
    </source>
</reference>
<evidence type="ECO:0000313" key="2">
    <source>
        <dbReference type="Proteomes" id="UP000323924"/>
    </source>
</evidence>
<dbReference type="EMBL" id="VWPC01000012">
    <property type="protein sequence ID" value="KAA5841986.1"/>
    <property type="molecule type" value="Genomic_DNA"/>
</dbReference>
<comment type="caution">
    <text evidence="1">The sequence shown here is derived from an EMBL/GenBank/DDBJ whole genome shotgun (WGS) entry which is preliminary data.</text>
</comment>
<proteinExistence type="predicted"/>
<dbReference type="Proteomes" id="UP000323924">
    <property type="component" value="Unassembled WGS sequence"/>
</dbReference>
<protein>
    <recommendedName>
        <fullName evidence="3">Transposase</fullName>
    </recommendedName>
</protein>
<name>A0AB34C5Q6_9PSED</name>
<evidence type="ECO:0008006" key="3">
    <source>
        <dbReference type="Google" id="ProtNLM"/>
    </source>
</evidence>
<evidence type="ECO:0000313" key="1">
    <source>
        <dbReference type="EMBL" id="KAA5841986.1"/>
    </source>
</evidence>
<organism evidence="1 2">
    <name type="scientific">Pseudomonas chlororaphis</name>
    <dbReference type="NCBI Taxonomy" id="587753"/>
    <lineage>
        <taxon>Bacteria</taxon>
        <taxon>Pseudomonadati</taxon>
        <taxon>Pseudomonadota</taxon>
        <taxon>Gammaproteobacteria</taxon>
        <taxon>Pseudomonadales</taxon>
        <taxon>Pseudomonadaceae</taxon>
        <taxon>Pseudomonas</taxon>
    </lineage>
</organism>